<dbReference type="AlphaFoldDB" id="A0A1G1XLH0"/>
<name>A0A1G1XLH0_9BACT</name>
<dbReference type="EMBL" id="MHHZ01000023">
    <property type="protein sequence ID" value="OGY40933.1"/>
    <property type="molecule type" value="Genomic_DNA"/>
</dbReference>
<gene>
    <name evidence="1" type="ORF">A2Y82_03670</name>
</gene>
<comment type="caution">
    <text evidence="1">The sequence shown here is derived from an EMBL/GenBank/DDBJ whole genome shotgun (WGS) entry which is preliminary data.</text>
</comment>
<reference evidence="1 2" key="1">
    <citation type="journal article" date="2016" name="Nat. Commun.">
        <title>Thousands of microbial genomes shed light on interconnected biogeochemical processes in an aquifer system.</title>
        <authorList>
            <person name="Anantharaman K."/>
            <person name="Brown C.T."/>
            <person name="Hug L.A."/>
            <person name="Sharon I."/>
            <person name="Castelle C.J."/>
            <person name="Probst A.J."/>
            <person name="Thomas B.C."/>
            <person name="Singh A."/>
            <person name="Wilkins M.J."/>
            <person name="Karaoz U."/>
            <person name="Brodie E.L."/>
            <person name="Williams K.H."/>
            <person name="Hubbard S.S."/>
            <person name="Banfield J.F."/>
        </authorList>
    </citation>
    <scope>NUCLEOTIDE SEQUENCE [LARGE SCALE GENOMIC DNA]</scope>
</reference>
<evidence type="ECO:0000313" key="1">
    <source>
        <dbReference type="EMBL" id="OGY40933.1"/>
    </source>
</evidence>
<organism evidence="1 2">
    <name type="scientific">Candidatus Buchananbacteria bacterium RBG_13_36_9</name>
    <dbReference type="NCBI Taxonomy" id="1797530"/>
    <lineage>
        <taxon>Bacteria</taxon>
        <taxon>Candidatus Buchananiibacteriota</taxon>
    </lineage>
</organism>
<proteinExistence type="predicted"/>
<dbReference type="Proteomes" id="UP000176498">
    <property type="component" value="Unassembled WGS sequence"/>
</dbReference>
<accession>A0A1G1XLH0</accession>
<protein>
    <submittedName>
        <fullName evidence="1">Uncharacterized protein</fullName>
    </submittedName>
</protein>
<evidence type="ECO:0000313" key="2">
    <source>
        <dbReference type="Proteomes" id="UP000176498"/>
    </source>
</evidence>
<sequence>MSEEKYRFLIEDKVDGWKIKIIPKGDVQNWIRGNPEAILIRFAVVLRSGAGNLPCETKEEALQRAKVTGDLVQVIKPNEAIFAKLPQKAIDLIYQC</sequence>